<dbReference type="Proteomes" id="UP000007435">
    <property type="component" value="Chromosome"/>
</dbReference>
<gene>
    <name evidence="1" type="ordered locus">Lbys_1507</name>
</gene>
<dbReference type="EMBL" id="CP002305">
    <property type="protein sequence ID" value="ADQ17220.1"/>
    <property type="molecule type" value="Genomic_DNA"/>
</dbReference>
<sequence>MNLIPQKEPFVMVDTLVNYTETTLEASFIVPESAVFSYEGYFLEGGIIEHMAQSVALHTGYAYFLRNEDPPTGYIGAINEVEIAFLPRVGDKLESKVEILQEFNGITLVDIQTYVSGKYLARAKMKTVIAT</sequence>
<reference evidence="1 2" key="2">
    <citation type="journal article" date="2011" name="Stand. Genomic Sci.">
        <title>Complete genome sequence of Leadbetterella byssophila type strain (4M15).</title>
        <authorList>
            <person name="Abt B."/>
            <person name="Teshima H."/>
            <person name="Lucas S."/>
            <person name="Lapidus A."/>
            <person name="Del Rio T.G."/>
            <person name="Nolan M."/>
            <person name="Tice H."/>
            <person name="Cheng J.F."/>
            <person name="Pitluck S."/>
            <person name="Liolios K."/>
            <person name="Pagani I."/>
            <person name="Ivanova N."/>
            <person name="Mavromatis K."/>
            <person name="Pati A."/>
            <person name="Tapia R."/>
            <person name="Han C."/>
            <person name="Goodwin L."/>
            <person name="Chen A."/>
            <person name="Palaniappan K."/>
            <person name="Land M."/>
            <person name="Hauser L."/>
            <person name="Chang Y.J."/>
            <person name="Jeffries C.D."/>
            <person name="Rohde M."/>
            <person name="Goker M."/>
            <person name="Tindall B.J."/>
            <person name="Detter J.C."/>
            <person name="Woyke T."/>
            <person name="Bristow J."/>
            <person name="Eisen J.A."/>
            <person name="Markowitz V."/>
            <person name="Hugenholtz P."/>
            <person name="Klenk H.P."/>
            <person name="Kyrpides N.C."/>
        </authorList>
    </citation>
    <scope>NUCLEOTIDE SEQUENCE [LARGE SCALE GENOMIC DNA]</scope>
    <source>
        <strain evidence="2">DSM 17132 / JCM 16389 / KACC 11308 / NBRC 106382 / 4M15</strain>
    </source>
</reference>
<reference key="1">
    <citation type="submission" date="2010-11" db="EMBL/GenBank/DDBJ databases">
        <title>The complete genome of Leadbetterella byssophila DSM 17132.</title>
        <authorList>
            <consortium name="US DOE Joint Genome Institute (JGI-PGF)"/>
            <person name="Lucas S."/>
            <person name="Copeland A."/>
            <person name="Lapidus A."/>
            <person name="Glavina del Rio T."/>
            <person name="Dalin E."/>
            <person name="Tice H."/>
            <person name="Bruce D."/>
            <person name="Goodwin L."/>
            <person name="Pitluck S."/>
            <person name="Kyrpides N."/>
            <person name="Mavromatis K."/>
            <person name="Ivanova N."/>
            <person name="Teshima H."/>
            <person name="Brettin T."/>
            <person name="Detter J.C."/>
            <person name="Han C."/>
            <person name="Tapia R."/>
            <person name="Land M."/>
            <person name="Hauser L."/>
            <person name="Markowitz V."/>
            <person name="Cheng J.-F."/>
            <person name="Hugenholtz P."/>
            <person name="Woyke T."/>
            <person name="Wu D."/>
            <person name="Tindall B."/>
            <person name="Pomrenke H.G."/>
            <person name="Brambilla E."/>
            <person name="Klenk H.-P."/>
            <person name="Eisen J.A."/>
        </authorList>
    </citation>
    <scope>NUCLEOTIDE SEQUENCE [LARGE SCALE GENOMIC DNA]</scope>
    <source>
        <strain>DSM 17132</strain>
    </source>
</reference>
<dbReference type="InterPro" id="IPR029069">
    <property type="entry name" value="HotDog_dom_sf"/>
</dbReference>
<dbReference type="Gene3D" id="3.10.129.10">
    <property type="entry name" value="Hotdog Thioesterase"/>
    <property type="match status" value="1"/>
</dbReference>
<keyword evidence="2" id="KW-1185">Reference proteome</keyword>
<proteinExistence type="predicted"/>
<dbReference type="KEGG" id="lby:Lbys_1507"/>
<dbReference type="RefSeq" id="WP_013408269.1">
    <property type="nucleotide sequence ID" value="NC_014655.1"/>
</dbReference>
<evidence type="ECO:0008006" key="3">
    <source>
        <dbReference type="Google" id="ProtNLM"/>
    </source>
</evidence>
<dbReference type="eggNOG" id="COG0764">
    <property type="taxonomic scope" value="Bacteria"/>
</dbReference>
<accession>E4RXI5</accession>
<protein>
    <recommendedName>
        <fullName evidence="3">Beta-hydroxyacyl-(Acyl-carrier-protein) dehydratase FabA/FabZ</fullName>
    </recommendedName>
</protein>
<dbReference type="SUPFAM" id="SSF54637">
    <property type="entry name" value="Thioesterase/thiol ester dehydrase-isomerase"/>
    <property type="match status" value="1"/>
</dbReference>
<evidence type="ECO:0000313" key="1">
    <source>
        <dbReference type="EMBL" id="ADQ17220.1"/>
    </source>
</evidence>
<dbReference type="AlphaFoldDB" id="E4RXI5"/>
<organism evidence="1 2">
    <name type="scientific">Leadbetterella byssophila (strain DSM 17132 / JCM 16389 / KACC 11308 / NBRC 106382 / 4M15)</name>
    <dbReference type="NCBI Taxonomy" id="649349"/>
    <lineage>
        <taxon>Bacteria</taxon>
        <taxon>Pseudomonadati</taxon>
        <taxon>Bacteroidota</taxon>
        <taxon>Cytophagia</taxon>
        <taxon>Cytophagales</taxon>
        <taxon>Leadbetterellaceae</taxon>
        <taxon>Leadbetterella</taxon>
    </lineage>
</organism>
<dbReference type="OrthoDB" id="826697at2"/>
<dbReference type="InterPro" id="IPR016776">
    <property type="entry name" value="ApeP-like_dehydratase"/>
</dbReference>
<dbReference type="Pfam" id="PF22817">
    <property type="entry name" value="ApeP-like"/>
    <property type="match status" value="1"/>
</dbReference>
<name>E4RXI5_LEAB4</name>
<evidence type="ECO:0000313" key="2">
    <source>
        <dbReference type="Proteomes" id="UP000007435"/>
    </source>
</evidence>
<dbReference type="STRING" id="649349.Lbys_1507"/>
<dbReference type="HOGENOM" id="CLU_116661_2_0_10"/>